<dbReference type="Proteomes" id="UP000179118">
    <property type="component" value="Unassembled WGS sequence"/>
</dbReference>
<dbReference type="CDD" id="cd02440">
    <property type="entry name" value="AdoMet_MTases"/>
    <property type="match status" value="1"/>
</dbReference>
<dbReference type="InterPro" id="IPR020598">
    <property type="entry name" value="rRNA_Ade_methylase_Trfase_N"/>
</dbReference>
<organism evidence="10 11">
    <name type="scientific">Candidatus Yonathbacteria bacterium RIFCSPHIGHO2_02_FULL_44_14</name>
    <dbReference type="NCBI Taxonomy" id="1802724"/>
    <lineage>
        <taxon>Bacteria</taxon>
        <taxon>Candidatus Yonathiibacteriota</taxon>
    </lineage>
</organism>
<keyword evidence="6 7" id="KW-0694">RNA-binding</keyword>
<dbReference type="GO" id="GO:0052908">
    <property type="term" value="F:16S rRNA (adenine(1518)-N(6)/adenine(1519)-N(6))-dimethyltransferase activity"/>
    <property type="evidence" value="ECO:0007669"/>
    <property type="project" value="UniProtKB-EC"/>
</dbReference>
<comment type="caution">
    <text evidence="10">The sequence shown here is derived from an EMBL/GenBank/DDBJ whole genome shotgun (WGS) entry which is preliminary data.</text>
</comment>
<dbReference type="InterPro" id="IPR020596">
    <property type="entry name" value="rRNA_Ade_Mease_Trfase_CS"/>
</dbReference>
<dbReference type="Gene3D" id="1.10.8.100">
    <property type="entry name" value="Ribosomal RNA adenine dimethylase-like, domain 2"/>
    <property type="match status" value="1"/>
</dbReference>
<feature type="binding site" evidence="7 8">
    <location>
        <position position="116"/>
    </location>
    <ligand>
        <name>S-adenosyl-L-methionine</name>
        <dbReference type="ChEBI" id="CHEBI:59789"/>
    </ligand>
</feature>
<dbReference type="EC" id="2.1.1.182" evidence="7"/>
<feature type="domain" description="Ribosomal RNA adenine methylase transferase N-terminal" evidence="9">
    <location>
        <begin position="18"/>
        <end position="199"/>
    </location>
</feature>
<keyword evidence="1 7" id="KW-0963">Cytoplasm</keyword>
<sequence>MMRAKKSLGQNFLNSKSVAHDIVRAANLSEGDTVLEIGPGKGFLTKELLASGARVIAVEKDDRMIPVLTEKFADAIKQGLFTLVHGDILEFVADQGPALAQILKAGPCQQYKLVANIPYYLTGQIIRLFLEAKNKPERMILMVQKEVATRIVARDKKESILSIAVKAYGSPKLIKKVPARYFTPAPKVDSAVLSIENISGKNFSDIATEKLFFDIVRTGFAHKRKVLVGNLKELFGENVMAVLEEASVPKNARAEDLSLTQWFTITSKYQPHR</sequence>
<dbReference type="Pfam" id="PF00398">
    <property type="entry name" value="RrnaAD"/>
    <property type="match status" value="1"/>
</dbReference>
<dbReference type="PROSITE" id="PS51689">
    <property type="entry name" value="SAM_RNA_A_N6_MT"/>
    <property type="match status" value="1"/>
</dbReference>
<dbReference type="SMART" id="SM00650">
    <property type="entry name" value="rADc"/>
    <property type="match status" value="1"/>
</dbReference>
<feature type="binding site" evidence="7 8">
    <location>
        <position position="59"/>
    </location>
    <ligand>
        <name>S-adenosyl-L-methionine</name>
        <dbReference type="ChEBI" id="CHEBI:59789"/>
    </ligand>
</feature>
<evidence type="ECO:0000313" key="11">
    <source>
        <dbReference type="Proteomes" id="UP000179118"/>
    </source>
</evidence>
<dbReference type="SUPFAM" id="SSF53335">
    <property type="entry name" value="S-adenosyl-L-methionine-dependent methyltransferases"/>
    <property type="match status" value="1"/>
</dbReference>
<evidence type="ECO:0000256" key="7">
    <source>
        <dbReference type="HAMAP-Rule" id="MF_00607"/>
    </source>
</evidence>
<gene>
    <name evidence="7" type="primary">rsmA</name>
    <name evidence="7" type="synonym">ksgA</name>
    <name evidence="10" type="ORF">A3D51_01085</name>
</gene>
<comment type="similarity">
    <text evidence="7">Belongs to the class I-like SAM-binding methyltransferase superfamily. rRNA adenine N(6)-methyltransferase family. RsmA subfamily.</text>
</comment>
<feature type="binding site" evidence="7 8">
    <location>
        <position position="87"/>
    </location>
    <ligand>
        <name>S-adenosyl-L-methionine</name>
        <dbReference type="ChEBI" id="CHEBI:59789"/>
    </ligand>
</feature>
<keyword evidence="5 7" id="KW-0949">S-adenosyl-L-methionine</keyword>
<dbReference type="GO" id="GO:0005829">
    <property type="term" value="C:cytosol"/>
    <property type="evidence" value="ECO:0007669"/>
    <property type="project" value="TreeGrafter"/>
</dbReference>
<dbReference type="Gene3D" id="3.40.50.150">
    <property type="entry name" value="Vaccinia Virus protein VP39"/>
    <property type="match status" value="1"/>
</dbReference>
<keyword evidence="2 7" id="KW-0698">rRNA processing</keyword>
<proteinExistence type="inferred from homology"/>
<dbReference type="AlphaFoldDB" id="A0A1G2S5L4"/>
<feature type="binding site" evidence="7 8">
    <location>
        <position position="11"/>
    </location>
    <ligand>
        <name>S-adenosyl-L-methionine</name>
        <dbReference type="ChEBI" id="CHEBI:59789"/>
    </ligand>
</feature>
<keyword evidence="4 7" id="KW-0808">Transferase</keyword>
<dbReference type="NCBIfam" id="TIGR00755">
    <property type="entry name" value="ksgA"/>
    <property type="match status" value="1"/>
</dbReference>
<dbReference type="PROSITE" id="PS01131">
    <property type="entry name" value="RRNA_A_DIMETH"/>
    <property type="match status" value="1"/>
</dbReference>
<comment type="catalytic activity">
    <reaction evidence="7">
        <text>adenosine(1518)/adenosine(1519) in 16S rRNA + 4 S-adenosyl-L-methionine = N(6)-dimethyladenosine(1518)/N(6)-dimethyladenosine(1519) in 16S rRNA + 4 S-adenosyl-L-homocysteine + 4 H(+)</text>
        <dbReference type="Rhea" id="RHEA:19609"/>
        <dbReference type="Rhea" id="RHEA-COMP:10232"/>
        <dbReference type="Rhea" id="RHEA-COMP:10233"/>
        <dbReference type="ChEBI" id="CHEBI:15378"/>
        <dbReference type="ChEBI" id="CHEBI:57856"/>
        <dbReference type="ChEBI" id="CHEBI:59789"/>
        <dbReference type="ChEBI" id="CHEBI:74411"/>
        <dbReference type="ChEBI" id="CHEBI:74493"/>
        <dbReference type="EC" id="2.1.1.182"/>
    </reaction>
</comment>
<keyword evidence="3 7" id="KW-0489">Methyltransferase</keyword>
<dbReference type="InterPro" id="IPR029063">
    <property type="entry name" value="SAM-dependent_MTases_sf"/>
</dbReference>
<evidence type="ECO:0000256" key="5">
    <source>
        <dbReference type="ARBA" id="ARBA00022691"/>
    </source>
</evidence>
<evidence type="ECO:0000256" key="3">
    <source>
        <dbReference type="ARBA" id="ARBA00022603"/>
    </source>
</evidence>
<evidence type="ECO:0000256" key="8">
    <source>
        <dbReference type="PROSITE-ProRule" id="PRU01026"/>
    </source>
</evidence>
<dbReference type="InterPro" id="IPR011530">
    <property type="entry name" value="rRNA_adenine_dimethylase"/>
</dbReference>
<dbReference type="InterPro" id="IPR023165">
    <property type="entry name" value="rRNA_Ade_diMease-like_C"/>
</dbReference>
<evidence type="ECO:0000259" key="9">
    <source>
        <dbReference type="SMART" id="SM00650"/>
    </source>
</evidence>
<comment type="function">
    <text evidence="7">Specifically dimethylates two adjacent adenosines (A1518 and A1519) in the loop of a conserved hairpin near the 3'-end of 16S rRNA in the 30S particle. May play a critical role in biogenesis of 30S subunits.</text>
</comment>
<feature type="binding site" evidence="7 8">
    <location>
        <position position="13"/>
    </location>
    <ligand>
        <name>S-adenosyl-L-methionine</name>
        <dbReference type="ChEBI" id="CHEBI:59789"/>
    </ligand>
</feature>
<reference evidence="10 11" key="1">
    <citation type="journal article" date="2016" name="Nat. Commun.">
        <title>Thousands of microbial genomes shed light on interconnected biogeochemical processes in an aquifer system.</title>
        <authorList>
            <person name="Anantharaman K."/>
            <person name="Brown C.T."/>
            <person name="Hug L.A."/>
            <person name="Sharon I."/>
            <person name="Castelle C.J."/>
            <person name="Probst A.J."/>
            <person name="Thomas B.C."/>
            <person name="Singh A."/>
            <person name="Wilkins M.J."/>
            <person name="Karaoz U."/>
            <person name="Brodie E.L."/>
            <person name="Williams K.H."/>
            <person name="Hubbard S.S."/>
            <person name="Banfield J.F."/>
        </authorList>
    </citation>
    <scope>NUCLEOTIDE SEQUENCE [LARGE SCALE GENOMIC DNA]</scope>
</reference>
<evidence type="ECO:0000256" key="6">
    <source>
        <dbReference type="ARBA" id="ARBA00022884"/>
    </source>
</evidence>
<name>A0A1G2S5L4_9BACT</name>
<accession>A0A1G2S5L4</accession>
<dbReference type="HAMAP" id="MF_00607">
    <property type="entry name" value="16SrRNA_methyltr_A"/>
    <property type="match status" value="1"/>
</dbReference>
<evidence type="ECO:0000256" key="2">
    <source>
        <dbReference type="ARBA" id="ARBA00022552"/>
    </source>
</evidence>
<dbReference type="EMBL" id="MHUT01000021">
    <property type="protein sequence ID" value="OHA80404.1"/>
    <property type="molecule type" value="Genomic_DNA"/>
</dbReference>
<evidence type="ECO:0000256" key="1">
    <source>
        <dbReference type="ARBA" id="ARBA00022490"/>
    </source>
</evidence>
<dbReference type="PANTHER" id="PTHR11727">
    <property type="entry name" value="DIMETHYLADENOSINE TRANSFERASE"/>
    <property type="match status" value="1"/>
</dbReference>
<feature type="binding site" evidence="7 8">
    <location>
        <position position="38"/>
    </location>
    <ligand>
        <name>S-adenosyl-L-methionine</name>
        <dbReference type="ChEBI" id="CHEBI:59789"/>
    </ligand>
</feature>
<evidence type="ECO:0000313" key="10">
    <source>
        <dbReference type="EMBL" id="OHA80404.1"/>
    </source>
</evidence>
<dbReference type="GO" id="GO:0003723">
    <property type="term" value="F:RNA binding"/>
    <property type="evidence" value="ECO:0007669"/>
    <property type="project" value="UniProtKB-UniRule"/>
</dbReference>
<dbReference type="PANTHER" id="PTHR11727:SF7">
    <property type="entry name" value="DIMETHYLADENOSINE TRANSFERASE-RELATED"/>
    <property type="match status" value="1"/>
</dbReference>
<comment type="subcellular location">
    <subcellularLocation>
        <location evidence="7">Cytoplasm</location>
    </subcellularLocation>
</comment>
<dbReference type="InterPro" id="IPR001737">
    <property type="entry name" value="KsgA/Erm"/>
</dbReference>
<protein>
    <recommendedName>
        <fullName evidence="7">Ribosomal RNA small subunit methyltransferase A</fullName>
        <ecNumber evidence="7">2.1.1.182</ecNumber>
    </recommendedName>
    <alternativeName>
        <fullName evidence="7">16S rRNA (adenine(1518)-N(6)/adenine(1519)-N(6))-dimethyltransferase</fullName>
    </alternativeName>
    <alternativeName>
        <fullName evidence="7">16S rRNA dimethyladenosine transferase</fullName>
    </alternativeName>
    <alternativeName>
        <fullName evidence="7">16S rRNA dimethylase</fullName>
    </alternativeName>
    <alternativeName>
        <fullName evidence="7">S-adenosylmethionine-6-N', N'-adenosyl(rRNA) dimethyltransferase</fullName>
    </alternativeName>
</protein>
<evidence type="ECO:0000256" key="4">
    <source>
        <dbReference type="ARBA" id="ARBA00022679"/>
    </source>
</evidence>